<dbReference type="GO" id="GO:0016493">
    <property type="term" value="F:C-C chemokine receptor activity"/>
    <property type="evidence" value="ECO:0000318"/>
    <property type="project" value="GO_Central"/>
</dbReference>
<evidence type="ECO:0000256" key="8">
    <source>
        <dbReference type="ARBA" id="ARBA00022989"/>
    </source>
</evidence>
<dbReference type="GO" id="GO:0009897">
    <property type="term" value="C:external side of plasma membrane"/>
    <property type="evidence" value="ECO:0000318"/>
    <property type="project" value="GO_Central"/>
</dbReference>
<feature type="transmembrane region" description="Helical" evidence="17">
    <location>
        <begin position="136"/>
        <end position="166"/>
    </location>
</feature>
<feature type="transmembrane region" description="Helical" evidence="17">
    <location>
        <begin position="77"/>
        <end position="98"/>
    </location>
</feature>
<reference evidence="19" key="2">
    <citation type="submission" date="2025-08" db="UniProtKB">
        <authorList>
            <consortium name="Ensembl"/>
        </authorList>
    </citation>
    <scope>IDENTIFICATION</scope>
</reference>
<evidence type="ECO:0000256" key="9">
    <source>
        <dbReference type="ARBA" id="ARBA00023040"/>
    </source>
</evidence>
<dbReference type="InParanoid" id="A0A803T2V0"/>
<dbReference type="PANTHER" id="PTHR10489">
    <property type="entry name" value="CELL ADHESION MOLECULE"/>
    <property type="match status" value="1"/>
</dbReference>
<dbReference type="GO" id="GO:0006954">
    <property type="term" value="P:inflammatory response"/>
    <property type="evidence" value="ECO:0007669"/>
    <property type="project" value="InterPro"/>
</dbReference>
<keyword evidence="11" id="KW-1015">Disulfide bond</keyword>
<keyword evidence="5" id="KW-0765">Sulfation</keyword>
<accession>A0A803T2V0</accession>
<reference evidence="19" key="3">
    <citation type="submission" date="2025-09" db="UniProtKB">
        <authorList>
            <consortium name="Ensembl"/>
        </authorList>
    </citation>
    <scope>IDENTIFICATION</scope>
</reference>
<evidence type="ECO:0000313" key="20">
    <source>
        <dbReference type="Proteomes" id="UP000001646"/>
    </source>
</evidence>
<dbReference type="AlphaFoldDB" id="A0A803T2V0"/>
<evidence type="ECO:0000256" key="10">
    <source>
        <dbReference type="ARBA" id="ARBA00023136"/>
    </source>
</evidence>
<dbReference type="InterPro" id="IPR000276">
    <property type="entry name" value="GPCR_Rhodpsn"/>
</dbReference>
<dbReference type="SUPFAM" id="SSF81321">
    <property type="entry name" value="Family A G protein-coupled receptor-like"/>
    <property type="match status" value="1"/>
</dbReference>
<evidence type="ECO:0000256" key="11">
    <source>
        <dbReference type="ARBA" id="ARBA00023157"/>
    </source>
</evidence>
<dbReference type="PROSITE" id="PS00237">
    <property type="entry name" value="G_PROTEIN_RECEP_F1_1"/>
    <property type="match status" value="1"/>
</dbReference>
<dbReference type="PRINTS" id="PR00237">
    <property type="entry name" value="GPCRRHODOPSN"/>
</dbReference>
<evidence type="ECO:0000256" key="7">
    <source>
        <dbReference type="ARBA" id="ARBA00022692"/>
    </source>
</evidence>
<evidence type="ECO:0000256" key="4">
    <source>
        <dbReference type="ARBA" id="ARBA00022500"/>
    </source>
</evidence>
<dbReference type="PRINTS" id="PR00657">
    <property type="entry name" value="CCCHEMOKINER"/>
</dbReference>
<proteinExistence type="inferred from homology"/>
<evidence type="ECO:0000256" key="15">
    <source>
        <dbReference type="ARBA" id="ARBA00030908"/>
    </source>
</evidence>
<keyword evidence="9 16" id="KW-0297">G-protein coupled receptor</keyword>
<gene>
    <name evidence="19" type="primary">cxcr3</name>
</gene>
<keyword evidence="13" id="KW-0325">Glycoprotein</keyword>
<comment type="subcellular location">
    <subcellularLocation>
        <location evidence="1">Cell membrane</location>
        <topology evidence="1">Multi-pass membrane protein</topology>
    </subcellularLocation>
</comment>
<dbReference type="GO" id="GO:0007204">
    <property type="term" value="P:positive regulation of cytosolic calcium ion concentration"/>
    <property type="evidence" value="ECO:0000318"/>
    <property type="project" value="GO_Central"/>
</dbReference>
<keyword evidence="12 16" id="KW-0675">Receptor</keyword>
<feature type="transmembrane region" description="Helical" evidence="17">
    <location>
        <begin position="110"/>
        <end position="130"/>
    </location>
</feature>
<comment type="similarity">
    <text evidence="16">Belongs to the G-protein coupled receptor 1 family.</text>
</comment>
<dbReference type="PANTHER" id="PTHR10489:SF671">
    <property type="entry name" value="C-X-C CHEMOKINE RECEPTOR TYPE 3"/>
    <property type="match status" value="1"/>
</dbReference>
<dbReference type="GeneTree" id="ENSGT01050000244848"/>
<evidence type="ECO:0000313" key="19">
    <source>
        <dbReference type="Ensembl" id="ENSACAP00000029540.1"/>
    </source>
</evidence>
<dbReference type="InterPro" id="IPR004070">
    <property type="entry name" value="Chemokine_CXCR3"/>
</dbReference>
<feature type="domain" description="G-protein coupled receptors family 1 profile" evidence="18">
    <location>
        <begin position="89"/>
        <end position="336"/>
    </location>
</feature>
<dbReference type="Proteomes" id="UP000001646">
    <property type="component" value="Unplaced"/>
</dbReference>
<dbReference type="PRINTS" id="PR01532">
    <property type="entry name" value="CXCCHMKINER3"/>
</dbReference>
<dbReference type="FunFam" id="1.20.1070.10:FF:000159">
    <property type="entry name" value="C-X-C chemokine receptor type 3"/>
    <property type="match status" value="1"/>
</dbReference>
<dbReference type="InterPro" id="IPR000355">
    <property type="entry name" value="Chemokine_rcpt"/>
</dbReference>
<dbReference type="Ensembl" id="ENSACAT00000055007.1">
    <property type="protein sequence ID" value="ENSACAP00000029540.1"/>
    <property type="gene ID" value="ENSACAG00000038250.1"/>
</dbReference>
<evidence type="ECO:0000256" key="2">
    <source>
        <dbReference type="ARBA" id="ARBA00020038"/>
    </source>
</evidence>
<dbReference type="GO" id="GO:0060326">
    <property type="term" value="P:cell chemotaxis"/>
    <property type="evidence" value="ECO:0000318"/>
    <property type="project" value="GO_Central"/>
</dbReference>
<reference evidence="19" key="1">
    <citation type="submission" date="2009-12" db="EMBL/GenBank/DDBJ databases">
        <title>The Genome Sequence of Anolis carolinensis (Green Anole Lizard).</title>
        <authorList>
            <consortium name="The Genome Sequencing Platform"/>
            <person name="Di Palma F."/>
            <person name="Alfoldi J."/>
            <person name="Heiman D."/>
            <person name="Young S."/>
            <person name="Grabherr M."/>
            <person name="Johnson J."/>
            <person name="Lander E.S."/>
            <person name="Lindblad-Toh K."/>
        </authorList>
    </citation>
    <scope>NUCLEOTIDE SEQUENCE [LARGE SCALE GENOMIC DNA]</scope>
    <source>
        <strain evidence="19">JBL SC #1</strain>
    </source>
</reference>
<name>A0A803T2V0_ANOCA</name>
<protein>
    <recommendedName>
        <fullName evidence="2">C-X-C chemokine receptor type 3</fullName>
    </recommendedName>
    <alternativeName>
        <fullName evidence="15">Interferon-inducible protein 10 receptor</fullName>
    </alternativeName>
</protein>
<dbReference type="GO" id="GO:0006955">
    <property type="term" value="P:immune response"/>
    <property type="evidence" value="ECO:0000318"/>
    <property type="project" value="GO_Central"/>
</dbReference>
<dbReference type="PROSITE" id="PS50262">
    <property type="entry name" value="G_PROTEIN_RECEP_F1_2"/>
    <property type="match status" value="1"/>
</dbReference>
<dbReference type="Pfam" id="PF00001">
    <property type="entry name" value="7tm_1"/>
    <property type="match status" value="1"/>
</dbReference>
<evidence type="ECO:0000256" key="13">
    <source>
        <dbReference type="ARBA" id="ARBA00023180"/>
    </source>
</evidence>
<feature type="transmembrane region" description="Helical" evidence="17">
    <location>
        <begin position="279"/>
        <end position="297"/>
    </location>
</feature>
<dbReference type="InterPro" id="IPR017452">
    <property type="entry name" value="GPCR_Rhodpsn_7TM"/>
</dbReference>
<dbReference type="GO" id="GO:0002685">
    <property type="term" value="P:regulation of leukocyte migration"/>
    <property type="evidence" value="ECO:0007669"/>
    <property type="project" value="InterPro"/>
</dbReference>
<keyword evidence="4" id="KW-0145">Chemotaxis</keyword>
<evidence type="ECO:0000259" key="18">
    <source>
        <dbReference type="PROSITE" id="PS50262"/>
    </source>
</evidence>
<evidence type="ECO:0000256" key="6">
    <source>
        <dbReference type="ARBA" id="ARBA00022657"/>
    </source>
</evidence>
<dbReference type="GO" id="GO:0001525">
    <property type="term" value="P:angiogenesis"/>
    <property type="evidence" value="ECO:0007669"/>
    <property type="project" value="UniProtKB-KW"/>
</dbReference>
<evidence type="ECO:0000256" key="17">
    <source>
        <dbReference type="SAM" id="Phobius"/>
    </source>
</evidence>
<evidence type="ECO:0000256" key="14">
    <source>
        <dbReference type="ARBA" id="ARBA00023224"/>
    </source>
</evidence>
<feature type="transmembrane region" description="Helical" evidence="17">
    <location>
        <begin position="317"/>
        <end position="338"/>
    </location>
</feature>
<evidence type="ECO:0000256" key="16">
    <source>
        <dbReference type="RuleBase" id="RU000688"/>
    </source>
</evidence>
<dbReference type="GO" id="GO:0019957">
    <property type="term" value="F:C-C chemokine binding"/>
    <property type="evidence" value="ECO:0000318"/>
    <property type="project" value="GO_Central"/>
</dbReference>
<evidence type="ECO:0000256" key="5">
    <source>
        <dbReference type="ARBA" id="ARBA00022641"/>
    </source>
</evidence>
<keyword evidence="10 17" id="KW-0472">Membrane</keyword>
<feature type="transmembrane region" description="Helical" evidence="17">
    <location>
        <begin position="186"/>
        <end position="209"/>
    </location>
</feature>
<feature type="transmembrane region" description="Helical" evidence="17">
    <location>
        <begin position="247"/>
        <end position="267"/>
    </location>
</feature>
<keyword evidence="8 17" id="KW-1133">Transmembrane helix</keyword>
<keyword evidence="20" id="KW-1185">Reference proteome</keyword>
<dbReference type="GO" id="GO:0019722">
    <property type="term" value="P:calcium-mediated signaling"/>
    <property type="evidence" value="ECO:0000318"/>
    <property type="project" value="GO_Central"/>
</dbReference>
<evidence type="ECO:0000256" key="3">
    <source>
        <dbReference type="ARBA" id="ARBA00022475"/>
    </source>
</evidence>
<keyword evidence="3" id="KW-1003">Cell membrane</keyword>
<keyword evidence="7 16" id="KW-0812">Transmembrane</keyword>
<evidence type="ECO:0000256" key="1">
    <source>
        <dbReference type="ARBA" id="ARBA00004651"/>
    </source>
</evidence>
<keyword evidence="14 16" id="KW-0807">Transducer</keyword>
<dbReference type="Gene3D" id="1.20.1070.10">
    <property type="entry name" value="Rhodopsin 7-helix transmembrane proteins"/>
    <property type="match status" value="1"/>
</dbReference>
<organism evidence="19 20">
    <name type="scientific">Anolis carolinensis</name>
    <name type="common">Green anole</name>
    <name type="synonym">American chameleon</name>
    <dbReference type="NCBI Taxonomy" id="28377"/>
    <lineage>
        <taxon>Eukaryota</taxon>
        <taxon>Metazoa</taxon>
        <taxon>Chordata</taxon>
        <taxon>Craniata</taxon>
        <taxon>Vertebrata</taxon>
        <taxon>Euteleostomi</taxon>
        <taxon>Lepidosauria</taxon>
        <taxon>Squamata</taxon>
        <taxon>Bifurcata</taxon>
        <taxon>Unidentata</taxon>
        <taxon>Episquamata</taxon>
        <taxon>Toxicofera</taxon>
        <taxon>Iguania</taxon>
        <taxon>Dactyloidae</taxon>
        <taxon>Anolis</taxon>
    </lineage>
</organism>
<dbReference type="GO" id="GO:0016494">
    <property type="term" value="F:C-X-C chemokine receptor activity"/>
    <property type="evidence" value="ECO:0007669"/>
    <property type="project" value="InterPro"/>
</dbReference>
<sequence length="390" mass="43388">MVLFPVLQQRSGLTSAWINLMDGDDAMVLTSGDLFDLVGNSSDGYYDYDNWTDACCSSSSVCNSNATQGFSGSFLPAFYSLICLLGLWGNGMVIAVLLRAKEALAGTDVFLFNLAVADILLVLTLPFWAVQEARGWVFGTFLCRVVGGAFKINFFASIFFLVCISLDRYLSIVCVVRMYRRSKASAVHLTAVAVWVACLLLTVPDFVYLSAEYDSRQKSTSCSLVFPPDSATQWKVGLSLFNQVGTFFLPLLAMGYCYAHIVFTLLLSKGFRKHKALRVILAVVGAFFLCWLPYHSIQFATTFLKLDCAWQERLEVAEVVATALGFFHCCLNPLLYAFMGVKFQHRYLELLQKLGCVNHGFVARYSRQGSALRRESTWSESTETTYSGGF</sequence>
<evidence type="ECO:0000256" key="12">
    <source>
        <dbReference type="ARBA" id="ARBA00023170"/>
    </source>
</evidence>
<keyword evidence="6" id="KW-0037">Angiogenesis</keyword>
<dbReference type="InterPro" id="IPR050119">
    <property type="entry name" value="CCR1-9-like"/>
</dbReference>